<proteinExistence type="inferred from homology"/>
<dbReference type="PANTHER" id="PTHR43792">
    <property type="entry name" value="GNAT FAMILY, PUTATIVE (AFU_ORTHOLOGUE AFUA_3G00765)-RELATED-RELATED"/>
    <property type="match status" value="1"/>
</dbReference>
<evidence type="ECO:0000313" key="6">
    <source>
        <dbReference type="EMBL" id="KAK4151675.1"/>
    </source>
</evidence>
<sequence length="209" mass="22844">MSQKEATPPPPPPPPSADSNNLPPPIFTLSKSILRLIHASDAPALQRAADSPAVAKYMSYRFPSPYTIEEAEKWVGYATTFKVPGTDVLPSFAICDPVTNTPLGGIGIKLKEDIEVDSFEVGYWCGEASWGKGIMTEALRAYVKWVFETFPNVNRLEGEVFGGNDASIKVLERAGFVHEGTRRKAGVKHGVVFDIHVLGLLREECSLLE</sequence>
<evidence type="ECO:0000256" key="3">
    <source>
        <dbReference type="ARBA" id="ARBA00038502"/>
    </source>
</evidence>
<dbReference type="Pfam" id="PF13302">
    <property type="entry name" value="Acetyltransf_3"/>
    <property type="match status" value="1"/>
</dbReference>
<accession>A0AAN6VI28</accession>
<comment type="caution">
    <text evidence="6">The sequence shown here is derived from an EMBL/GenBank/DDBJ whole genome shotgun (WGS) entry which is preliminary data.</text>
</comment>
<evidence type="ECO:0000256" key="4">
    <source>
        <dbReference type="SAM" id="MobiDB-lite"/>
    </source>
</evidence>
<reference evidence="6" key="1">
    <citation type="journal article" date="2023" name="Mol. Phylogenet. Evol.">
        <title>Genome-scale phylogeny and comparative genomics of the fungal order Sordariales.</title>
        <authorList>
            <person name="Hensen N."/>
            <person name="Bonometti L."/>
            <person name="Westerberg I."/>
            <person name="Brannstrom I.O."/>
            <person name="Guillou S."/>
            <person name="Cros-Aarteil S."/>
            <person name="Calhoun S."/>
            <person name="Haridas S."/>
            <person name="Kuo A."/>
            <person name="Mondo S."/>
            <person name="Pangilinan J."/>
            <person name="Riley R."/>
            <person name="LaButti K."/>
            <person name="Andreopoulos B."/>
            <person name="Lipzen A."/>
            <person name="Chen C."/>
            <person name="Yan M."/>
            <person name="Daum C."/>
            <person name="Ng V."/>
            <person name="Clum A."/>
            <person name="Steindorff A."/>
            <person name="Ohm R.A."/>
            <person name="Martin F."/>
            <person name="Silar P."/>
            <person name="Natvig D.O."/>
            <person name="Lalanne C."/>
            <person name="Gautier V."/>
            <person name="Ament-Velasquez S.L."/>
            <person name="Kruys A."/>
            <person name="Hutchinson M.I."/>
            <person name="Powell A.J."/>
            <person name="Barry K."/>
            <person name="Miller A.N."/>
            <person name="Grigoriev I.V."/>
            <person name="Debuchy R."/>
            <person name="Gladieux P."/>
            <person name="Hiltunen Thoren M."/>
            <person name="Johannesson H."/>
        </authorList>
    </citation>
    <scope>NUCLEOTIDE SEQUENCE</scope>
    <source>
        <strain evidence="6">CBS 538.74</strain>
    </source>
</reference>
<reference evidence="6" key="2">
    <citation type="submission" date="2023-05" db="EMBL/GenBank/DDBJ databases">
        <authorList>
            <consortium name="Lawrence Berkeley National Laboratory"/>
            <person name="Steindorff A."/>
            <person name="Hensen N."/>
            <person name="Bonometti L."/>
            <person name="Westerberg I."/>
            <person name="Brannstrom I.O."/>
            <person name="Guillou S."/>
            <person name="Cros-Aarteil S."/>
            <person name="Calhoun S."/>
            <person name="Haridas S."/>
            <person name="Kuo A."/>
            <person name="Mondo S."/>
            <person name="Pangilinan J."/>
            <person name="Riley R."/>
            <person name="Labutti K."/>
            <person name="Andreopoulos B."/>
            <person name="Lipzen A."/>
            <person name="Chen C."/>
            <person name="Yanf M."/>
            <person name="Daum C."/>
            <person name="Ng V."/>
            <person name="Clum A."/>
            <person name="Ohm R."/>
            <person name="Martin F."/>
            <person name="Silar P."/>
            <person name="Natvig D."/>
            <person name="Lalanne C."/>
            <person name="Gautier V."/>
            <person name="Ament-Velasquez S.L."/>
            <person name="Kruys A."/>
            <person name="Hutchinson M.I."/>
            <person name="Powell A.J."/>
            <person name="Barry K."/>
            <person name="Miller A.N."/>
            <person name="Grigoriev I.V."/>
            <person name="Debuchy R."/>
            <person name="Gladieux P."/>
            <person name="Thoren M.H."/>
            <person name="Johannesson H."/>
        </authorList>
    </citation>
    <scope>NUCLEOTIDE SEQUENCE</scope>
    <source>
        <strain evidence="6">CBS 538.74</strain>
    </source>
</reference>
<comment type="similarity">
    <text evidence="3">Belongs to the acetyltransferase family. RimJ subfamily.</text>
</comment>
<feature type="region of interest" description="Disordered" evidence="4">
    <location>
        <begin position="1"/>
        <end position="24"/>
    </location>
</feature>
<keyword evidence="2" id="KW-0012">Acyltransferase</keyword>
<keyword evidence="1" id="KW-0808">Transferase</keyword>
<dbReference type="Proteomes" id="UP001302745">
    <property type="component" value="Unassembled WGS sequence"/>
</dbReference>
<evidence type="ECO:0000313" key="7">
    <source>
        <dbReference type="Proteomes" id="UP001302745"/>
    </source>
</evidence>
<gene>
    <name evidence="6" type="ORF">C8A00DRAFT_16948</name>
</gene>
<feature type="compositionally biased region" description="Pro residues" evidence="4">
    <location>
        <begin position="7"/>
        <end position="24"/>
    </location>
</feature>
<dbReference type="GO" id="GO:0016747">
    <property type="term" value="F:acyltransferase activity, transferring groups other than amino-acyl groups"/>
    <property type="evidence" value="ECO:0007669"/>
    <property type="project" value="InterPro"/>
</dbReference>
<keyword evidence="7" id="KW-1185">Reference proteome</keyword>
<dbReference type="InterPro" id="IPR000182">
    <property type="entry name" value="GNAT_dom"/>
</dbReference>
<dbReference type="InterPro" id="IPR016181">
    <property type="entry name" value="Acyl_CoA_acyltransferase"/>
</dbReference>
<feature type="domain" description="N-acetyltransferase" evidence="5">
    <location>
        <begin position="24"/>
        <end position="198"/>
    </location>
</feature>
<dbReference type="PANTHER" id="PTHR43792:SF8">
    <property type="entry name" value="[RIBOSOMAL PROTEIN US5]-ALANINE N-ACETYLTRANSFERASE"/>
    <property type="match status" value="1"/>
</dbReference>
<evidence type="ECO:0000256" key="1">
    <source>
        <dbReference type="ARBA" id="ARBA00022679"/>
    </source>
</evidence>
<evidence type="ECO:0000259" key="5">
    <source>
        <dbReference type="PROSITE" id="PS51186"/>
    </source>
</evidence>
<dbReference type="Gene3D" id="3.40.630.30">
    <property type="match status" value="1"/>
</dbReference>
<dbReference type="AlphaFoldDB" id="A0AAN6VI28"/>
<protein>
    <submittedName>
        <fullName evidence="6">Acyl-CoA N-acyltransferase</fullName>
    </submittedName>
</protein>
<dbReference type="EMBL" id="MU857005">
    <property type="protein sequence ID" value="KAK4151675.1"/>
    <property type="molecule type" value="Genomic_DNA"/>
</dbReference>
<evidence type="ECO:0000256" key="2">
    <source>
        <dbReference type="ARBA" id="ARBA00023315"/>
    </source>
</evidence>
<organism evidence="6 7">
    <name type="scientific">Chaetomidium leptoderma</name>
    <dbReference type="NCBI Taxonomy" id="669021"/>
    <lineage>
        <taxon>Eukaryota</taxon>
        <taxon>Fungi</taxon>
        <taxon>Dikarya</taxon>
        <taxon>Ascomycota</taxon>
        <taxon>Pezizomycotina</taxon>
        <taxon>Sordariomycetes</taxon>
        <taxon>Sordariomycetidae</taxon>
        <taxon>Sordariales</taxon>
        <taxon>Chaetomiaceae</taxon>
        <taxon>Chaetomidium</taxon>
    </lineage>
</organism>
<name>A0AAN6VI28_9PEZI</name>
<dbReference type="SUPFAM" id="SSF55729">
    <property type="entry name" value="Acyl-CoA N-acyltransferases (Nat)"/>
    <property type="match status" value="1"/>
</dbReference>
<dbReference type="InterPro" id="IPR051531">
    <property type="entry name" value="N-acetyltransferase"/>
</dbReference>
<dbReference type="PROSITE" id="PS51186">
    <property type="entry name" value="GNAT"/>
    <property type="match status" value="1"/>
</dbReference>